<organism evidence="2 3">
    <name type="scientific">Cellulomonas fimi</name>
    <dbReference type="NCBI Taxonomy" id="1708"/>
    <lineage>
        <taxon>Bacteria</taxon>
        <taxon>Bacillati</taxon>
        <taxon>Actinomycetota</taxon>
        <taxon>Actinomycetes</taxon>
        <taxon>Micrococcales</taxon>
        <taxon>Cellulomonadaceae</taxon>
        <taxon>Cellulomonas</taxon>
    </lineage>
</organism>
<evidence type="ECO:0000259" key="1">
    <source>
        <dbReference type="Pfam" id="PF01926"/>
    </source>
</evidence>
<dbReference type="GO" id="GO:0005525">
    <property type="term" value="F:GTP binding"/>
    <property type="evidence" value="ECO:0007669"/>
    <property type="project" value="InterPro"/>
</dbReference>
<gene>
    <name evidence="2" type="ORF">HIR71_09550</name>
</gene>
<dbReference type="Gene3D" id="3.40.50.300">
    <property type="entry name" value="P-loop containing nucleotide triphosphate hydrolases"/>
    <property type="match status" value="1"/>
</dbReference>
<accession>A0A7Y0LYC9</accession>
<keyword evidence="3" id="KW-1185">Reference proteome</keyword>
<evidence type="ECO:0000313" key="3">
    <source>
        <dbReference type="Proteomes" id="UP000562124"/>
    </source>
</evidence>
<dbReference type="EMBL" id="JABCJJ010000012">
    <property type="protein sequence ID" value="NMR20456.1"/>
    <property type="molecule type" value="Genomic_DNA"/>
</dbReference>
<protein>
    <submittedName>
        <fullName evidence="2">GTP-binding protein</fullName>
    </submittedName>
</protein>
<name>A0A7Y0LYC9_CELFI</name>
<proteinExistence type="predicted"/>
<dbReference type="InterPro" id="IPR027417">
    <property type="entry name" value="P-loop_NTPase"/>
</dbReference>
<evidence type="ECO:0000313" key="2">
    <source>
        <dbReference type="EMBL" id="NMR20456.1"/>
    </source>
</evidence>
<dbReference type="RefSeq" id="WP_169324828.1">
    <property type="nucleotide sequence ID" value="NZ_JABCJJ010000012.1"/>
</dbReference>
<reference evidence="2 3" key="1">
    <citation type="submission" date="2020-04" db="EMBL/GenBank/DDBJ databases">
        <title>Sequencing and Assembly of C. fimi.</title>
        <authorList>
            <person name="Ramsey A.R."/>
        </authorList>
    </citation>
    <scope>NUCLEOTIDE SEQUENCE [LARGE SCALE GENOMIC DNA]</scope>
    <source>
        <strain evidence="2 3">SB</strain>
    </source>
</reference>
<feature type="domain" description="G" evidence="1">
    <location>
        <begin position="25"/>
        <end position="142"/>
    </location>
</feature>
<dbReference type="Pfam" id="PF01926">
    <property type="entry name" value="MMR_HSR1"/>
    <property type="match status" value="1"/>
</dbReference>
<sequence length="364" mass="38446">MATLDSPDQFDDAYDEQTRELGTVRIAIFGGTGVGKSTLINAVFGEDVAAAGVGEPVTKGVHKHVNAEGTLAIWDFQGFETGDKPSRWLRKQVADNRRGSRQDTFDVAWFAVSGPSGRFDDGQAALVRELDTLGIPVVLVLTQVHRRGEEFAPAHLELAASIEARDLPIVSNKVVLARATPDPFSGLPSHGLQDLLDRTYTAVPQGRLNALIASQRIDLRSKLRLARSWIAGASTFAGGVGFVPVPVADAGILVPAQMALMARIAAIYNVPKDQARKVITGATSVATMGGKYAATSLFKLVPGVGSVISASVAATITATVGESWRTVSENVFTGKLDLDAVSDVAASFLDGLRRKVKTDGEPAA</sequence>
<dbReference type="CDD" id="cd00882">
    <property type="entry name" value="Ras_like_GTPase"/>
    <property type="match status" value="1"/>
</dbReference>
<dbReference type="AlphaFoldDB" id="A0A7Y0LYC9"/>
<comment type="caution">
    <text evidence="2">The sequence shown here is derived from an EMBL/GenBank/DDBJ whole genome shotgun (WGS) entry which is preliminary data.</text>
</comment>
<dbReference type="SUPFAM" id="SSF52540">
    <property type="entry name" value="P-loop containing nucleoside triphosphate hydrolases"/>
    <property type="match status" value="1"/>
</dbReference>
<dbReference type="InterPro" id="IPR006073">
    <property type="entry name" value="GTP-bd"/>
</dbReference>
<dbReference type="Proteomes" id="UP000562124">
    <property type="component" value="Unassembled WGS sequence"/>
</dbReference>